<dbReference type="CDD" id="cd00431">
    <property type="entry name" value="cysteine_hydrolases"/>
    <property type="match status" value="1"/>
</dbReference>
<dbReference type="Pfam" id="PF00857">
    <property type="entry name" value="Isochorismatase"/>
    <property type="match status" value="1"/>
</dbReference>
<protein>
    <submittedName>
        <fullName evidence="3">Cysteine hydrolase</fullName>
    </submittedName>
</protein>
<dbReference type="Proteomes" id="UP001500655">
    <property type="component" value="Unassembled WGS sequence"/>
</dbReference>
<gene>
    <name evidence="3" type="ORF">GCM10009681_43700</name>
</gene>
<keyword evidence="1 3" id="KW-0378">Hydrolase</keyword>
<evidence type="ECO:0000313" key="3">
    <source>
        <dbReference type="EMBL" id="GAA1767911.1"/>
    </source>
</evidence>
<proteinExistence type="predicted"/>
<evidence type="ECO:0000313" key="4">
    <source>
        <dbReference type="Proteomes" id="UP001500655"/>
    </source>
</evidence>
<name>A0ABP4X5C8_9ACTN</name>
<dbReference type="PANTHER" id="PTHR43540">
    <property type="entry name" value="PEROXYUREIDOACRYLATE/UREIDOACRYLATE AMIDOHYDROLASE-RELATED"/>
    <property type="match status" value="1"/>
</dbReference>
<evidence type="ECO:0000259" key="2">
    <source>
        <dbReference type="Pfam" id="PF00857"/>
    </source>
</evidence>
<dbReference type="EMBL" id="BAAALS010000024">
    <property type="protein sequence ID" value="GAA1767911.1"/>
    <property type="molecule type" value="Genomic_DNA"/>
</dbReference>
<sequence>MSAPEVLSTLAAKVHPGHTALVLVDMCNDFLSPQGKTAVRGGRSLEHARRVIPVMRRLLDAARAAGVLVVHAQHTTLPEHLSDSGPWLDARSRATFSVTDLCVQGSWGQQIIDELAPTGTDVVVQKYRYSAFAGTNLDLVLRSAGIRTVVCAGVSTNVCVEATAREAFSADYYVVLPEDACGSWSPQLHDAALETARHRYAVVCGTDDLTAIWEEH</sequence>
<keyword evidence="4" id="KW-1185">Reference proteome</keyword>
<comment type="caution">
    <text evidence="3">The sequence shown here is derived from an EMBL/GenBank/DDBJ whole genome shotgun (WGS) entry which is preliminary data.</text>
</comment>
<dbReference type="PRINTS" id="PR01398">
    <property type="entry name" value="ISCHRISMTASE"/>
</dbReference>
<dbReference type="SUPFAM" id="SSF52499">
    <property type="entry name" value="Isochorismatase-like hydrolases"/>
    <property type="match status" value="1"/>
</dbReference>
<dbReference type="InterPro" id="IPR036380">
    <property type="entry name" value="Isochorismatase-like_sf"/>
</dbReference>
<dbReference type="InterPro" id="IPR016291">
    <property type="entry name" value="Isochorismatase"/>
</dbReference>
<accession>A0ABP4X5C8</accession>
<dbReference type="RefSeq" id="WP_344085088.1">
    <property type="nucleotide sequence ID" value="NZ_BAAALS010000024.1"/>
</dbReference>
<dbReference type="InterPro" id="IPR000868">
    <property type="entry name" value="Isochorismatase-like_dom"/>
</dbReference>
<dbReference type="GO" id="GO:0016787">
    <property type="term" value="F:hydrolase activity"/>
    <property type="evidence" value="ECO:0007669"/>
    <property type="project" value="UniProtKB-KW"/>
</dbReference>
<evidence type="ECO:0000256" key="1">
    <source>
        <dbReference type="ARBA" id="ARBA00022801"/>
    </source>
</evidence>
<reference evidence="4" key="1">
    <citation type="journal article" date="2019" name="Int. J. Syst. Evol. Microbiol.">
        <title>The Global Catalogue of Microorganisms (GCM) 10K type strain sequencing project: providing services to taxonomists for standard genome sequencing and annotation.</title>
        <authorList>
            <consortium name="The Broad Institute Genomics Platform"/>
            <consortium name="The Broad Institute Genome Sequencing Center for Infectious Disease"/>
            <person name="Wu L."/>
            <person name="Ma J."/>
        </authorList>
    </citation>
    <scope>NUCLEOTIDE SEQUENCE [LARGE SCALE GENOMIC DNA]</scope>
    <source>
        <strain evidence="4">JCM 13249</strain>
    </source>
</reference>
<organism evidence="3 4">
    <name type="scientific">Luedemannella helvata</name>
    <dbReference type="NCBI Taxonomy" id="349315"/>
    <lineage>
        <taxon>Bacteria</taxon>
        <taxon>Bacillati</taxon>
        <taxon>Actinomycetota</taxon>
        <taxon>Actinomycetes</taxon>
        <taxon>Micromonosporales</taxon>
        <taxon>Micromonosporaceae</taxon>
        <taxon>Luedemannella</taxon>
    </lineage>
</organism>
<feature type="domain" description="Isochorismatase-like" evidence="2">
    <location>
        <begin position="19"/>
        <end position="208"/>
    </location>
</feature>
<dbReference type="Gene3D" id="3.40.50.850">
    <property type="entry name" value="Isochorismatase-like"/>
    <property type="match status" value="1"/>
</dbReference>
<dbReference type="InterPro" id="IPR050272">
    <property type="entry name" value="Isochorismatase-like_hydrls"/>
</dbReference>
<dbReference type="PANTHER" id="PTHR43540:SF6">
    <property type="entry name" value="ISOCHORISMATASE-LIKE DOMAIN-CONTAINING PROTEIN"/>
    <property type="match status" value="1"/>
</dbReference>